<proteinExistence type="inferred from homology"/>
<gene>
    <name evidence="4" type="ORF">SAMN05421799_10890</name>
</gene>
<dbReference type="InterPro" id="IPR043130">
    <property type="entry name" value="CDP-OH_PTrfase_TM_dom"/>
</dbReference>
<dbReference type="GO" id="GO:0016020">
    <property type="term" value="C:membrane"/>
    <property type="evidence" value="ECO:0007669"/>
    <property type="project" value="InterPro"/>
</dbReference>
<dbReference type="GO" id="GO:0008654">
    <property type="term" value="P:phospholipid biosynthetic process"/>
    <property type="evidence" value="ECO:0007669"/>
    <property type="project" value="InterPro"/>
</dbReference>
<protein>
    <submittedName>
        <fullName evidence="4">CDP-alcohol phosphatidyltransferase</fullName>
    </submittedName>
</protein>
<keyword evidence="5" id="KW-1185">Reference proteome</keyword>
<sequence length="236" mass="27035">MSELKRIDACAKRPIDIWTNYLFYPLSIRLVYLLRNTPVTPNQITIFSLFLCLIGCLGFSTGIRGDVIAGLVLVEISYVFDCADGQMARYRQQFSAIGGWLDQVADRIKEFAVYFSLAYGYTRWHPNAMNVWAWAMTSLFALYLLEYYGQIRFKPREGTGAGAGSPDSTSRFYQVQRWRSFIPFRGFIIGEQYFALLVFVAFNAISAFFHFVAILGLLMCAYRPAVQLYKWSRGLA</sequence>
<dbReference type="InterPro" id="IPR000462">
    <property type="entry name" value="CDP-OH_P_trans"/>
</dbReference>
<accession>A0A1N7NFX8</accession>
<evidence type="ECO:0000313" key="4">
    <source>
        <dbReference type="EMBL" id="SIS97161.1"/>
    </source>
</evidence>
<dbReference type="GO" id="GO:0016780">
    <property type="term" value="F:phosphotransferase activity, for other substituted phosphate groups"/>
    <property type="evidence" value="ECO:0007669"/>
    <property type="project" value="InterPro"/>
</dbReference>
<name>A0A1N7NFX8_9BACL</name>
<keyword evidence="1 2" id="KW-0808">Transferase</keyword>
<keyword evidence="3" id="KW-0472">Membrane</keyword>
<dbReference type="Gene3D" id="1.20.120.1760">
    <property type="match status" value="1"/>
</dbReference>
<dbReference type="PROSITE" id="PS00379">
    <property type="entry name" value="CDP_ALCOHOL_P_TRANSF"/>
    <property type="match status" value="1"/>
</dbReference>
<evidence type="ECO:0000313" key="5">
    <source>
        <dbReference type="Proteomes" id="UP000186156"/>
    </source>
</evidence>
<evidence type="ECO:0000256" key="3">
    <source>
        <dbReference type="SAM" id="Phobius"/>
    </source>
</evidence>
<dbReference type="Proteomes" id="UP000186156">
    <property type="component" value="Unassembled WGS sequence"/>
</dbReference>
<evidence type="ECO:0000256" key="1">
    <source>
        <dbReference type="ARBA" id="ARBA00022679"/>
    </source>
</evidence>
<keyword evidence="3" id="KW-0812">Transmembrane</keyword>
<dbReference type="OrthoDB" id="269185at2"/>
<keyword evidence="3" id="KW-1133">Transmembrane helix</keyword>
<dbReference type="InterPro" id="IPR048254">
    <property type="entry name" value="CDP_ALCOHOL_P_TRANSF_CS"/>
</dbReference>
<comment type="similarity">
    <text evidence="2">Belongs to the CDP-alcohol phosphatidyltransferase class-I family.</text>
</comment>
<dbReference type="Pfam" id="PF01066">
    <property type="entry name" value="CDP-OH_P_transf"/>
    <property type="match status" value="1"/>
</dbReference>
<dbReference type="RefSeq" id="WP_076347720.1">
    <property type="nucleotide sequence ID" value="NZ_FTOO01000008.1"/>
</dbReference>
<dbReference type="STRING" id="252246.SAMN05421799_10890"/>
<organism evidence="4 5">
    <name type="scientific">Alicyclobacillus vulcanalis</name>
    <dbReference type="NCBI Taxonomy" id="252246"/>
    <lineage>
        <taxon>Bacteria</taxon>
        <taxon>Bacillati</taxon>
        <taxon>Bacillota</taxon>
        <taxon>Bacilli</taxon>
        <taxon>Bacillales</taxon>
        <taxon>Alicyclobacillaceae</taxon>
        <taxon>Alicyclobacillus</taxon>
    </lineage>
</organism>
<dbReference type="EMBL" id="FTOO01000008">
    <property type="protein sequence ID" value="SIS97161.1"/>
    <property type="molecule type" value="Genomic_DNA"/>
</dbReference>
<feature type="transmembrane region" description="Helical" evidence="3">
    <location>
        <begin position="131"/>
        <end position="148"/>
    </location>
</feature>
<evidence type="ECO:0000256" key="2">
    <source>
        <dbReference type="RuleBase" id="RU003750"/>
    </source>
</evidence>
<feature type="transmembrane region" description="Helical" evidence="3">
    <location>
        <begin position="44"/>
        <end position="63"/>
    </location>
</feature>
<dbReference type="AlphaFoldDB" id="A0A1N7NFX8"/>
<reference evidence="5" key="1">
    <citation type="submission" date="2017-01" db="EMBL/GenBank/DDBJ databases">
        <authorList>
            <person name="Varghese N."/>
            <person name="Submissions S."/>
        </authorList>
    </citation>
    <scope>NUCLEOTIDE SEQUENCE [LARGE SCALE GENOMIC DNA]</scope>
    <source>
        <strain evidence="5">DSM 16176</strain>
    </source>
</reference>